<evidence type="ECO:0000313" key="6">
    <source>
        <dbReference type="Proteomes" id="UP001152561"/>
    </source>
</evidence>
<dbReference type="InterPro" id="IPR004088">
    <property type="entry name" value="KH_dom_type_1"/>
</dbReference>
<gene>
    <name evidence="5" type="ORF">K7X08_016409</name>
</gene>
<dbReference type="PANTHER" id="PTHR10288">
    <property type="entry name" value="KH DOMAIN CONTAINING RNA BINDING PROTEIN"/>
    <property type="match status" value="1"/>
</dbReference>
<reference evidence="6" key="1">
    <citation type="journal article" date="2023" name="Proc. Natl. Acad. Sci. U.S.A.">
        <title>Genomic and structural basis for evolution of tropane alkaloid biosynthesis.</title>
        <authorList>
            <person name="Wanga Y.-J."/>
            <person name="Taina T."/>
            <person name="Yua J.-Y."/>
            <person name="Lia J."/>
            <person name="Xua B."/>
            <person name="Chenc J."/>
            <person name="D'Auriad J.C."/>
            <person name="Huanga J.-P."/>
            <person name="Huanga S.-X."/>
        </authorList>
    </citation>
    <scope>NUCLEOTIDE SEQUENCE [LARGE SCALE GENOMIC DNA]</scope>
    <source>
        <strain evidence="6">cv. KIB-2019</strain>
    </source>
</reference>
<keyword evidence="6" id="KW-1185">Reference proteome</keyword>
<dbReference type="GO" id="GO:0003723">
    <property type="term" value="F:RNA binding"/>
    <property type="evidence" value="ECO:0007669"/>
    <property type="project" value="UniProtKB-UniRule"/>
</dbReference>
<dbReference type="AlphaFoldDB" id="A0A9Q1LHJ5"/>
<keyword evidence="2" id="KW-0694">RNA-binding</keyword>
<name>A0A9Q1LHJ5_9SOLA</name>
<proteinExistence type="predicted"/>
<evidence type="ECO:0000256" key="1">
    <source>
        <dbReference type="ARBA" id="ARBA00022737"/>
    </source>
</evidence>
<dbReference type="SMART" id="SM00322">
    <property type="entry name" value="KH"/>
    <property type="match status" value="2"/>
</dbReference>
<dbReference type="Gene3D" id="3.30.1370.10">
    <property type="entry name" value="K Homology domain, type 1"/>
    <property type="match status" value="2"/>
</dbReference>
<evidence type="ECO:0000259" key="4">
    <source>
        <dbReference type="SMART" id="SM00322"/>
    </source>
</evidence>
<dbReference type="InterPro" id="IPR036612">
    <property type="entry name" value="KH_dom_type_1_sf"/>
</dbReference>
<comment type="caution">
    <text evidence="5">The sequence shown here is derived from an EMBL/GenBank/DDBJ whole genome shotgun (WGS) entry which is preliminary data.</text>
</comment>
<evidence type="ECO:0000256" key="3">
    <source>
        <dbReference type="SAM" id="MobiDB-lite"/>
    </source>
</evidence>
<dbReference type="Pfam" id="PF00013">
    <property type="entry name" value="KH_1"/>
    <property type="match status" value="2"/>
</dbReference>
<keyword evidence="1" id="KW-0677">Repeat</keyword>
<dbReference type="SUPFAM" id="SSF54791">
    <property type="entry name" value="Eukaryotic type KH-domain (KH-domain type I)"/>
    <property type="match status" value="2"/>
</dbReference>
<dbReference type="CDD" id="cd22460">
    <property type="entry name" value="KH-I_PEPPER_rpt2_like"/>
    <property type="match status" value="1"/>
</dbReference>
<protein>
    <recommendedName>
        <fullName evidence="4">K Homology domain-containing protein</fullName>
    </recommendedName>
</protein>
<dbReference type="Proteomes" id="UP001152561">
    <property type="component" value="Unassembled WGS sequence"/>
</dbReference>
<accession>A0A9Q1LHJ5</accession>
<dbReference type="PROSITE" id="PS50084">
    <property type="entry name" value="KH_TYPE_1"/>
    <property type="match status" value="2"/>
</dbReference>
<evidence type="ECO:0000313" key="5">
    <source>
        <dbReference type="EMBL" id="KAJ8534681.1"/>
    </source>
</evidence>
<dbReference type="OrthoDB" id="442947at2759"/>
<dbReference type="EMBL" id="JAJAGQ010000019">
    <property type="protein sequence ID" value="KAJ8534681.1"/>
    <property type="molecule type" value="Genomic_DNA"/>
</dbReference>
<sequence>MISAKEDPSLSIPPAMDGLLKIHKRIVDVDTDSASAPPGAGRPVTTRLLVAGSQAGNLIGKQGSTIKSIQDTSHCTIRIIGEEHLPVVALPDDSVVEIQGEPAGVHKAVEMIASHLRKFLVDRSVIGVFEMQMQMPNARPNLNMLPPGTTQSWAPPSGFPVSAGGGPGFGPNTKYMPPPRQFNNYFPPVDMPPLEKQPRQAPPHYAYSRDASMGTYGTNVQTQQSMVTKVTQNMQIPLSYADTVIGTSGSNISYIRRTSGASIAIQETRGVPGEMTVEITGSASQVQTAQQLVQNSLADATSSMQNTAAGPPSQGYNPYSQGPVYPSASGGTGHPSAADYGSIYGSSYGY</sequence>
<feature type="domain" description="K Homology" evidence="4">
    <location>
        <begin position="42"/>
        <end position="117"/>
    </location>
</feature>
<dbReference type="CDD" id="cd22461">
    <property type="entry name" value="KH-I_PEPPER_like_rpt3"/>
    <property type="match status" value="1"/>
</dbReference>
<feature type="domain" description="K Homology" evidence="4">
    <location>
        <begin position="228"/>
        <end position="298"/>
    </location>
</feature>
<feature type="region of interest" description="Disordered" evidence="3">
    <location>
        <begin position="299"/>
        <end position="336"/>
    </location>
</feature>
<evidence type="ECO:0000256" key="2">
    <source>
        <dbReference type="PROSITE-ProRule" id="PRU00117"/>
    </source>
</evidence>
<feature type="compositionally biased region" description="Polar residues" evidence="3">
    <location>
        <begin position="299"/>
        <end position="320"/>
    </location>
</feature>
<organism evidence="5 6">
    <name type="scientific">Anisodus acutangulus</name>
    <dbReference type="NCBI Taxonomy" id="402998"/>
    <lineage>
        <taxon>Eukaryota</taxon>
        <taxon>Viridiplantae</taxon>
        <taxon>Streptophyta</taxon>
        <taxon>Embryophyta</taxon>
        <taxon>Tracheophyta</taxon>
        <taxon>Spermatophyta</taxon>
        <taxon>Magnoliopsida</taxon>
        <taxon>eudicotyledons</taxon>
        <taxon>Gunneridae</taxon>
        <taxon>Pentapetalae</taxon>
        <taxon>asterids</taxon>
        <taxon>lamiids</taxon>
        <taxon>Solanales</taxon>
        <taxon>Solanaceae</taxon>
        <taxon>Solanoideae</taxon>
        <taxon>Hyoscyameae</taxon>
        <taxon>Anisodus</taxon>
    </lineage>
</organism>
<dbReference type="InterPro" id="IPR004087">
    <property type="entry name" value="KH_dom"/>
</dbReference>